<dbReference type="SUPFAM" id="SSF51735">
    <property type="entry name" value="NAD(P)-binding Rossmann-fold domains"/>
    <property type="match status" value="1"/>
</dbReference>
<evidence type="ECO:0000313" key="2">
    <source>
        <dbReference type="EMBL" id="TQM63918.1"/>
    </source>
</evidence>
<feature type="domain" description="CoA-binding" evidence="1">
    <location>
        <begin position="17"/>
        <end position="117"/>
    </location>
</feature>
<comment type="caution">
    <text evidence="2">The sequence shown here is derived from an EMBL/GenBank/DDBJ whole genome shotgun (WGS) entry which is preliminary data.</text>
</comment>
<dbReference type="SMART" id="SM00881">
    <property type="entry name" value="CoA_binding"/>
    <property type="match status" value="1"/>
</dbReference>
<keyword evidence="3" id="KW-1185">Reference proteome</keyword>
<evidence type="ECO:0000313" key="3">
    <source>
        <dbReference type="Proteomes" id="UP000316747"/>
    </source>
</evidence>
<dbReference type="EMBL" id="VFPM01000001">
    <property type="protein sequence ID" value="TQM63918.1"/>
    <property type="molecule type" value="Genomic_DNA"/>
</dbReference>
<sequence length="157" mass="16665">MSDMSPHHNAPEVVRDLLHTPATWAVVGLGDNPDRTAYHVSLWLQRELGMHLVPVHPSAATVHGATGYARLADIPDGTVVKVVDCFVNSAHVGAVVDEAIAERDRLGIEALWLQLGVVDEAAAQRAEAAGLAVVMDTCPKIEWPRIQPGDGADAVTG</sequence>
<reference evidence="2 3" key="1">
    <citation type="submission" date="2019-06" db="EMBL/GenBank/DDBJ databases">
        <title>Genome sequencing of plant associated microbes to promote plant fitness in Sorghum bicolor and Oryza sativa.</title>
        <authorList>
            <person name="Coleman-Derr D."/>
        </authorList>
    </citation>
    <scope>NUCLEOTIDE SEQUENCE [LARGE SCALE GENOMIC DNA]</scope>
    <source>
        <strain evidence="2 3">KV-663</strain>
    </source>
</reference>
<gene>
    <name evidence="2" type="ORF">FBY41_0272</name>
</gene>
<dbReference type="Proteomes" id="UP000316747">
    <property type="component" value="Unassembled WGS sequence"/>
</dbReference>
<dbReference type="PANTHER" id="PTHR33303:SF2">
    <property type="entry name" value="COA-BINDING DOMAIN-CONTAINING PROTEIN"/>
    <property type="match status" value="1"/>
</dbReference>
<accession>A0A543I014</accession>
<dbReference type="InterPro" id="IPR003781">
    <property type="entry name" value="CoA-bd"/>
</dbReference>
<evidence type="ECO:0000259" key="1">
    <source>
        <dbReference type="SMART" id="SM00881"/>
    </source>
</evidence>
<dbReference type="Pfam" id="PF13380">
    <property type="entry name" value="CoA_binding_2"/>
    <property type="match status" value="1"/>
</dbReference>
<dbReference type="InterPro" id="IPR036291">
    <property type="entry name" value="NAD(P)-bd_dom_sf"/>
</dbReference>
<dbReference type="PANTHER" id="PTHR33303">
    <property type="entry name" value="CYTOPLASMIC PROTEIN-RELATED"/>
    <property type="match status" value="1"/>
</dbReference>
<organism evidence="2 3">
    <name type="scientific">Humibacillus xanthopallidus</name>
    <dbReference type="NCBI Taxonomy" id="412689"/>
    <lineage>
        <taxon>Bacteria</taxon>
        <taxon>Bacillati</taxon>
        <taxon>Actinomycetota</taxon>
        <taxon>Actinomycetes</taxon>
        <taxon>Micrococcales</taxon>
        <taxon>Intrasporangiaceae</taxon>
        <taxon>Humibacillus</taxon>
    </lineage>
</organism>
<dbReference type="Gene3D" id="3.40.50.720">
    <property type="entry name" value="NAD(P)-binding Rossmann-like Domain"/>
    <property type="match status" value="1"/>
</dbReference>
<name>A0A543I014_9MICO</name>
<proteinExistence type="predicted"/>
<protein>
    <recommendedName>
        <fullName evidence="1">CoA-binding domain-containing protein</fullName>
    </recommendedName>
</protein>
<dbReference type="AlphaFoldDB" id="A0A543I014"/>